<sequence length="96" mass="9970">MLIEVRLLARLFRIPLLRVEGAVVITDPDDLTGRGGNVPSLDATVVSPAADLPASRAPAPRVGTRPRTPFGSDLAAAEAVMADLRGPGESSRRAAS</sequence>
<protein>
    <submittedName>
        <fullName evidence="1">Uncharacterized protein</fullName>
    </submittedName>
</protein>
<evidence type="ECO:0000313" key="1">
    <source>
        <dbReference type="EMBL" id="GAA1728578.1"/>
    </source>
</evidence>
<name>A0ABP4VL03_9MICO</name>
<keyword evidence="2" id="KW-1185">Reference proteome</keyword>
<dbReference type="Proteomes" id="UP001501138">
    <property type="component" value="Unassembled WGS sequence"/>
</dbReference>
<organism evidence="1 2">
    <name type="scientific">Isoptericola hypogeus</name>
    <dbReference type="NCBI Taxonomy" id="300179"/>
    <lineage>
        <taxon>Bacteria</taxon>
        <taxon>Bacillati</taxon>
        <taxon>Actinomycetota</taxon>
        <taxon>Actinomycetes</taxon>
        <taxon>Micrococcales</taxon>
        <taxon>Promicromonosporaceae</taxon>
        <taxon>Isoptericola</taxon>
    </lineage>
</organism>
<comment type="caution">
    <text evidence="1">The sequence shown here is derived from an EMBL/GenBank/DDBJ whole genome shotgun (WGS) entry which is preliminary data.</text>
</comment>
<proteinExistence type="predicted"/>
<reference evidence="2" key="1">
    <citation type="journal article" date="2019" name="Int. J. Syst. Evol. Microbiol.">
        <title>The Global Catalogue of Microorganisms (GCM) 10K type strain sequencing project: providing services to taxonomists for standard genome sequencing and annotation.</title>
        <authorList>
            <consortium name="The Broad Institute Genomics Platform"/>
            <consortium name="The Broad Institute Genome Sequencing Center for Infectious Disease"/>
            <person name="Wu L."/>
            <person name="Ma J."/>
        </authorList>
    </citation>
    <scope>NUCLEOTIDE SEQUENCE [LARGE SCALE GENOMIC DNA]</scope>
    <source>
        <strain evidence="2">JCM 15589</strain>
    </source>
</reference>
<gene>
    <name evidence="1" type="ORF">GCM10009809_25200</name>
</gene>
<dbReference type="RefSeq" id="WP_344248807.1">
    <property type="nucleotide sequence ID" value="NZ_BAAAPM010000005.1"/>
</dbReference>
<dbReference type="EMBL" id="BAAAPM010000005">
    <property type="protein sequence ID" value="GAA1728578.1"/>
    <property type="molecule type" value="Genomic_DNA"/>
</dbReference>
<evidence type="ECO:0000313" key="2">
    <source>
        <dbReference type="Proteomes" id="UP001501138"/>
    </source>
</evidence>
<accession>A0ABP4VL03</accession>